<dbReference type="AlphaFoldDB" id="A0AB73BK89"/>
<accession>A0AB73BK89</accession>
<name>A0AB73BK89_9GAMM</name>
<protein>
    <submittedName>
        <fullName evidence="2">Uncharacterized protein</fullName>
    </submittedName>
</protein>
<comment type="caution">
    <text evidence="2">The sequence shown here is derived from an EMBL/GenBank/DDBJ whole genome shotgun (WGS) entry which is preliminary data.</text>
</comment>
<sequence length="123" mass="13133">MKNILRTLLLTGAALATNSVFATDLVCDVYPKGGAGNSTNGTSHCFAIDFSFGNSTSGKFYLENISKPINQVIWQGDASCSGGTSCSITVRAYSRESASALILYKDGTYETTNTAYMEYETGH</sequence>
<feature type="signal peptide" evidence="1">
    <location>
        <begin position="1"/>
        <end position="22"/>
    </location>
</feature>
<dbReference type="EMBL" id="SEUK01000041">
    <property type="protein sequence ID" value="KAA1163682.1"/>
    <property type="molecule type" value="Genomic_DNA"/>
</dbReference>
<dbReference type="RefSeq" id="WP_149613581.1">
    <property type="nucleotide sequence ID" value="NZ_SEUK01000041.1"/>
</dbReference>
<proteinExistence type="predicted"/>
<evidence type="ECO:0000313" key="3">
    <source>
        <dbReference type="Proteomes" id="UP000324162"/>
    </source>
</evidence>
<feature type="chain" id="PRO_5044499693" evidence="1">
    <location>
        <begin position="23"/>
        <end position="123"/>
    </location>
</feature>
<keyword evidence="1" id="KW-0732">Signal</keyword>
<reference evidence="2 3" key="1">
    <citation type="submission" date="2019-01" db="EMBL/GenBank/DDBJ databases">
        <title>Genome sequences of marine Pseudoalteromonas species.</title>
        <authorList>
            <person name="Boraston A.B."/>
            <person name="Hehemann J.-H."/>
            <person name="Vickers C.J."/>
            <person name="Salama-Alber O."/>
            <person name="Abe K."/>
            <person name="Hettle A.J."/>
        </authorList>
    </citation>
    <scope>NUCLEOTIDE SEQUENCE [LARGE SCALE GENOMIC DNA]</scope>
    <source>
        <strain evidence="2 3">PS42</strain>
    </source>
</reference>
<evidence type="ECO:0000313" key="2">
    <source>
        <dbReference type="EMBL" id="KAA1163682.1"/>
    </source>
</evidence>
<organism evidence="2 3">
    <name type="scientific">Pseudoalteromonas fuliginea</name>
    <dbReference type="NCBI Taxonomy" id="1872678"/>
    <lineage>
        <taxon>Bacteria</taxon>
        <taxon>Pseudomonadati</taxon>
        <taxon>Pseudomonadota</taxon>
        <taxon>Gammaproteobacteria</taxon>
        <taxon>Alteromonadales</taxon>
        <taxon>Pseudoalteromonadaceae</taxon>
        <taxon>Pseudoalteromonas</taxon>
    </lineage>
</organism>
<gene>
    <name evidence="2" type="ORF">EU508_03825</name>
</gene>
<evidence type="ECO:0000256" key="1">
    <source>
        <dbReference type="SAM" id="SignalP"/>
    </source>
</evidence>
<dbReference type="Proteomes" id="UP000324162">
    <property type="component" value="Unassembled WGS sequence"/>
</dbReference>